<name>A0AA88P5B7_9TELE</name>
<dbReference type="EMBL" id="JAUYZG010000024">
    <property type="protein sequence ID" value="KAK2870459.1"/>
    <property type="molecule type" value="Genomic_DNA"/>
</dbReference>
<protein>
    <submittedName>
        <fullName evidence="2">Uncharacterized protein</fullName>
    </submittedName>
</protein>
<comment type="caution">
    <text evidence="2">The sequence shown here is derived from an EMBL/GenBank/DDBJ whole genome shotgun (WGS) entry which is preliminary data.</text>
</comment>
<feature type="region of interest" description="Disordered" evidence="1">
    <location>
        <begin position="33"/>
        <end position="73"/>
    </location>
</feature>
<gene>
    <name evidence="2" type="ORF">Q8A67_024851</name>
</gene>
<evidence type="ECO:0000256" key="1">
    <source>
        <dbReference type="SAM" id="MobiDB-lite"/>
    </source>
</evidence>
<organism evidence="2 3">
    <name type="scientific">Cirrhinus molitorella</name>
    <name type="common">mud carp</name>
    <dbReference type="NCBI Taxonomy" id="172907"/>
    <lineage>
        <taxon>Eukaryota</taxon>
        <taxon>Metazoa</taxon>
        <taxon>Chordata</taxon>
        <taxon>Craniata</taxon>
        <taxon>Vertebrata</taxon>
        <taxon>Euteleostomi</taxon>
        <taxon>Actinopterygii</taxon>
        <taxon>Neopterygii</taxon>
        <taxon>Teleostei</taxon>
        <taxon>Ostariophysi</taxon>
        <taxon>Cypriniformes</taxon>
        <taxon>Cyprinidae</taxon>
        <taxon>Labeoninae</taxon>
        <taxon>Labeonini</taxon>
        <taxon>Cirrhinus</taxon>
    </lineage>
</organism>
<proteinExistence type="predicted"/>
<keyword evidence="3" id="KW-1185">Reference proteome</keyword>
<sequence>MHVQTARQHSSALTITKLVNEDCLTLNKSHFEQPAASDRNTRESWPRTLSRNWRSTARRRSMPASQTRTRRGTAGRTTWIIIAAKKLWMPKVSTQLHVIGTRGSSTLSVLFPGLRNGTPKGKMERFLERSEDRTVSKALHQGNRNASVCGIVSPQPNRALLTFVQKCSCQAGG</sequence>
<evidence type="ECO:0000313" key="3">
    <source>
        <dbReference type="Proteomes" id="UP001187343"/>
    </source>
</evidence>
<evidence type="ECO:0000313" key="2">
    <source>
        <dbReference type="EMBL" id="KAK2870459.1"/>
    </source>
</evidence>
<dbReference type="Proteomes" id="UP001187343">
    <property type="component" value="Unassembled WGS sequence"/>
</dbReference>
<dbReference type="AlphaFoldDB" id="A0AA88P5B7"/>
<accession>A0AA88P5B7</accession>
<reference evidence="2" key="1">
    <citation type="submission" date="2023-08" db="EMBL/GenBank/DDBJ databases">
        <title>Chromosome-level Genome Assembly of mud carp (Cirrhinus molitorella).</title>
        <authorList>
            <person name="Liu H."/>
        </authorList>
    </citation>
    <scope>NUCLEOTIDE SEQUENCE</scope>
    <source>
        <strain evidence="2">Prfri</strain>
        <tissue evidence="2">Muscle</tissue>
    </source>
</reference>